<comment type="caution">
    <text evidence="2">The sequence shown here is derived from an EMBL/GenBank/DDBJ whole genome shotgun (WGS) entry which is preliminary data.</text>
</comment>
<dbReference type="AlphaFoldDB" id="A0A9D4PJY8"/>
<feature type="region of interest" description="Disordered" evidence="1">
    <location>
        <begin position="1"/>
        <end position="31"/>
    </location>
</feature>
<feature type="compositionally biased region" description="Basic and acidic residues" evidence="1">
    <location>
        <begin position="130"/>
        <end position="152"/>
    </location>
</feature>
<evidence type="ECO:0000256" key="1">
    <source>
        <dbReference type="SAM" id="MobiDB-lite"/>
    </source>
</evidence>
<proteinExistence type="predicted"/>
<evidence type="ECO:0000313" key="3">
    <source>
        <dbReference type="Proteomes" id="UP000821837"/>
    </source>
</evidence>
<dbReference type="Proteomes" id="UP000821837">
    <property type="component" value="Unassembled WGS sequence"/>
</dbReference>
<gene>
    <name evidence="2" type="ORF">HPB52_021398</name>
</gene>
<protein>
    <submittedName>
        <fullName evidence="2">Uncharacterized protein</fullName>
    </submittedName>
</protein>
<keyword evidence="3" id="KW-1185">Reference proteome</keyword>
<organism evidence="2 3">
    <name type="scientific">Rhipicephalus sanguineus</name>
    <name type="common">Brown dog tick</name>
    <name type="synonym">Ixodes sanguineus</name>
    <dbReference type="NCBI Taxonomy" id="34632"/>
    <lineage>
        <taxon>Eukaryota</taxon>
        <taxon>Metazoa</taxon>
        <taxon>Ecdysozoa</taxon>
        <taxon>Arthropoda</taxon>
        <taxon>Chelicerata</taxon>
        <taxon>Arachnida</taxon>
        <taxon>Acari</taxon>
        <taxon>Parasitiformes</taxon>
        <taxon>Ixodida</taxon>
        <taxon>Ixodoidea</taxon>
        <taxon>Ixodidae</taxon>
        <taxon>Rhipicephalinae</taxon>
        <taxon>Rhipicephalus</taxon>
        <taxon>Rhipicephalus</taxon>
    </lineage>
</organism>
<name>A0A9D4PJY8_RHISA</name>
<accession>A0A9D4PJY8</accession>
<reference evidence="2" key="1">
    <citation type="journal article" date="2020" name="Cell">
        <title>Large-Scale Comparative Analyses of Tick Genomes Elucidate Their Genetic Diversity and Vector Capacities.</title>
        <authorList>
            <consortium name="Tick Genome and Microbiome Consortium (TIGMIC)"/>
            <person name="Jia N."/>
            <person name="Wang J."/>
            <person name="Shi W."/>
            <person name="Du L."/>
            <person name="Sun Y."/>
            <person name="Zhan W."/>
            <person name="Jiang J.F."/>
            <person name="Wang Q."/>
            <person name="Zhang B."/>
            <person name="Ji P."/>
            <person name="Bell-Sakyi L."/>
            <person name="Cui X.M."/>
            <person name="Yuan T.T."/>
            <person name="Jiang B.G."/>
            <person name="Yang W.F."/>
            <person name="Lam T.T."/>
            <person name="Chang Q.C."/>
            <person name="Ding S.J."/>
            <person name="Wang X.J."/>
            <person name="Zhu J.G."/>
            <person name="Ruan X.D."/>
            <person name="Zhao L."/>
            <person name="Wei J.T."/>
            <person name="Ye R.Z."/>
            <person name="Que T.C."/>
            <person name="Du C.H."/>
            <person name="Zhou Y.H."/>
            <person name="Cheng J.X."/>
            <person name="Dai P.F."/>
            <person name="Guo W.B."/>
            <person name="Han X.H."/>
            <person name="Huang E.J."/>
            <person name="Li L.F."/>
            <person name="Wei W."/>
            <person name="Gao Y.C."/>
            <person name="Liu J.Z."/>
            <person name="Shao H.Z."/>
            <person name="Wang X."/>
            <person name="Wang C.C."/>
            <person name="Yang T.C."/>
            <person name="Huo Q.B."/>
            <person name="Li W."/>
            <person name="Chen H.Y."/>
            <person name="Chen S.E."/>
            <person name="Zhou L.G."/>
            <person name="Ni X.B."/>
            <person name="Tian J.H."/>
            <person name="Sheng Y."/>
            <person name="Liu T."/>
            <person name="Pan Y.S."/>
            <person name="Xia L.Y."/>
            <person name="Li J."/>
            <person name="Zhao F."/>
            <person name="Cao W.C."/>
        </authorList>
    </citation>
    <scope>NUCLEOTIDE SEQUENCE</scope>
    <source>
        <strain evidence="2">Rsan-2018</strain>
    </source>
</reference>
<dbReference type="EMBL" id="JABSTV010001253">
    <property type="protein sequence ID" value="KAH7944581.1"/>
    <property type="molecule type" value="Genomic_DNA"/>
</dbReference>
<feature type="region of interest" description="Disordered" evidence="1">
    <location>
        <begin position="111"/>
        <end position="152"/>
    </location>
</feature>
<sequence length="152" mass="17169">MQHMAPLRPRRGRDAEFPPKTDLGTPRCASPAGRLRSIQRQLPRRIPVDSPGLQPPFNRMGGQLEQRHEGLITTRMLAACFSRRDIVARTMVVFGLCVCVCWGRCQQSDLQDSPPDWMKTSSPVSLGLASRDRQGGKRRERMQAKHIPERAV</sequence>
<evidence type="ECO:0000313" key="2">
    <source>
        <dbReference type="EMBL" id="KAH7944581.1"/>
    </source>
</evidence>
<reference evidence="2" key="2">
    <citation type="submission" date="2021-09" db="EMBL/GenBank/DDBJ databases">
        <authorList>
            <person name="Jia N."/>
            <person name="Wang J."/>
            <person name="Shi W."/>
            <person name="Du L."/>
            <person name="Sun Y."/>
            <person name="Zhan W."/>
            <person name="Jiang J."/>
            <person name="Wang Q."/>
            <person name="Zhang B."/>
            <person name="Ji P."/>
            <person name="Sakyi L.B."/>
            <person name="Cui X."/>
            <person name="Yuan T."/>
            <person name="Jiang B."/>
            <person name="Yang W."/>
            <person name="Lam T.T.-Y."/>
            <person name="Chang Q."/>
            <person name="Ding S."/>
            <person name="Wang X."/>
            <person name="Zhu J."/>
            <person name="Ruan X."/>
            <person name="Zhao L."/>
            <person name="Wei J."/>
            <person name="Que T."/>
            <person name="Du C."/>
            <person name="Cheng J."/>
            <person name="Dai P."/>
            <person name="Han X."/>
            <person name="Huang E."/>
            <person name="Gao Y."/>
            <person name="Liu J."/>
            <person name="Shao H."/>
            <person name="Ye R."/>
            <person name="Li L."/>
            <person name="Wei W."/>
            <person name="Wang X."/>
            <person name="Wang C."/>
            <person name="Huo Q."/>
            <person name="Li W."/>
            <person name="Guo W."/>
            <person name="Chen H."/>
            <person name="Chen S."/>
            <person name="Zhou L."/>
            <person name="Zhou L."/>
            <person name="Ni X."/>
            <person name="Tian J."/>
            <person name="Zhou Y."/>
            <person name="Sheng Y."/>
            <person name="Liu T."/>
            <person name="Pan Y."/>
            <person name="Xia L."/>
            <person name="Li J."/>
            <person name="Zhao F."/>
            <person name="Cao W."/>
        </authorList>
    </citation>
    <scope>NUCLEOTIDE SEQUENCE</scope>
    <source>
        <strain evidence="2">Rsan-2018</strain>
        <tissue evidence="2">Larvae</tissue>
    </source>
</reference>